<evidence type="ECO:0000256" key="6">
    <source>
        <dbReference type="ARBA" id="ARBA00022989"/>
    </source>
</evidence>
<dbReference type="PIRSF" id="PIRSF004925">
    <property type="entry name" value="HcaT"/>
    <property type="match status" value="1"/>
</dbReference>
<dbReference type="KEGG" id="ptaw:DW352_00505"/>
<evidence type="ECO:0000256" key="7">
    <source>
        <dbReference type="ARBA" id="ARBA00023136"/>
    </source>
</evidence>
<keyword evidence="4" id="KW-0997">Cell inner membrane</keyword>
<dbReference type="PANTHER" id="PTHR23522:SF10">
    <property type="entry name" value="3-PHENYLPROPIONIC ACID TRANSPORTER-RELATED"/>
    <property type="match status" value="1"/>
</dbReference>
<feature type="transmembrane region" description="Helical" evidence="8">
    <location>
        <begin position="78"/>
        <end position="98"/>
    </location>
</feature>
<dbReference type="OrthoDB" id="9150135at2"/>
<keyword evidence="5 8" id="KW-0812">Transmembrane</keyword>
<feature type="domain" description="Major facilitator superfamily associated" evidence="9">
    <location>
        <begin position="19"/>
        <end position="365"/>
    </location>
</feature>
<evidence type="ECO:0000256" key="3">
    <source>
        <dbReference type="ARBA" id="ARBA00022475"/>
    </source>
</evidence>
<keyword evidence="3" id="KW-1003">Cell membrane</keyword>
<dbReference type="Pfam" id="PF12832">
    <property type="entry name" value="MFS_1_like"/>
    <property type="match status" value="1"/>
</dbReference>
<feature type="transmembrane region" description="Helical" evidence="8">
    <location>
        <begin position="272"/>
        <end position="292"/>
    </location>
</feature>
<sequence>MQCDSASEPSPMFFGFASRLAGLYAAIFAMNGVHLPFFPLWLKAKDLGAGEIGMVLAVPMIVRLLAVPAATRLVDRRGSLREAIVIATLLSVAGYVVLASASGLVGIVLAFAAASLVFTPIMPLVEAYALKGLTARGRAYGPVRLWGSAAFVLGSLIAGIAADVIAARHLIWLIVLGTALIALSAARLEPLGTEPPHLRDGAPAPTLLRSRAFIAIVMAASLVQASHATYYGFSVLAWRTQGYDGMTIAALWGLGVAAEIVLFALQGRLPAFLTPAMLLMLGAAGGALRWTAMAFDPPAIVLPLLQLLHAATFGASHLGAQMFLLRAVPARQGATAQGYLAVTMGLVMAATTALSGLLYAAYGAASYAAMALAAIAGGVCALIANRPRQIATI</sequence>
<dbReference type="GO" id="GO:0030395">
    <property type="term" value="F:lactose binding"/>
    <property type="evidence" value="ECO:0007669"/>
    <property type="project" value="TreeGrafter"/>
</dbReference>
<feature type="transmembrane region" description="Helical" evidence="8">
    <location>
        <begin position="171"/>
        <end position="191"/>
    </location>
</feature>
<dbReference type="InterPro" id="IPR026032">
    <property type="entry name" value="HcaT-like"/>
</dbReference>
<keyword evidence="7 8" id="KW-0472">Membrane</keyword>
<name>A0A345ZQD3_9HYPH</name>
<feature type="transmembrane region" description="Helical" evidence="8">
    <location>
        <begin position="47"/>
        <end position="66"/>
    </location>
</feature>
<dbReference type="GO" id="GO:0015528">
    <property type="term" value="F:lactose:proton symporter activity"/>
    <property type="evidence" value="ECO:0007669"/>
    <property type="project" value="TreeGrafter"/>
</dbReference>
<dbReference type="InterPro" id="IPR024989">
    <property type="entry name" value="MFS_assoc_dom"/>
</dbReference>
<dbReference type="PANTHER" id="PTHR23522">
    <property type="entry name" value="BLL5896 PROTEIN"/>
    <property type="match status" value="1"/>
</dbReference>
<protein>
    <submittedName>
        <fullName evidence="10">MFS transporter</fullName>
    </submittedName>
</protein>
<dbReference type="Gene3D" id="1.20.1250.20">
    <property type="entry name" value="MFS general substrate transporter like domains"/>
    <property type="match status" value="2"/>
</dbReference>
<feature type="transmembrane region" description="Helical" evidence="8">
    <location>
        <begin position="367"/>
        <end position="384"/>
    </location>
</feature>
<evidence type="ECO:0000259" key="9">
    <source>
        <dbReference type="Pfam" id="PF12832"/>
    </source>
</evidence>
<organism evidence="10 11">
    <name type="scientific">Pseudolabrys taiwanensis</name>
    <dbReference type="NCBI Taxonomy" id="331696"/>
    <lineage>
        <taxon>Bacteria</taxon>
        <taxon>Pseudomonadati</taxon>
        <taxon>Pseudomonadota</taxon>
        <taxon>Alphaproteobacteria</taxon>
        <taxon>Hyphomicrobiales</taxon>
        <taxon>Xanthobacteraceae</taxon>
        <taxon>Pseudolabrys</taxon>
    </lineage>
</organism>
<dbReference type="InterPro" id="IPR036259">
    <property type="entry name" value="MFS_trans_sf"/>
</dbReference>
<evidence type="ECO:0000256" key="5">
    <source>
        <dbReference type="ARBA" id="ARBA00022692"/>
    </source>
</evidence>
<feature type="transmembrane region" description="Helical" evidence="8">
    <location>
        <begin position="304"/>
        <end position="327"/>
    </location>
</feature>
<dbReference type="Proteomes" id="UP000254889">
    <property type="component" value="Chromosome"/>
</dbReference>
<feature type="transmembrane region" description="Helical" evidence="8">
    <location>
        <begin position="245"/>
        <end position="265"/>
    </location>
</feature>
<keyword evidence="11" id="KW-1185">Reference proteome</keyword>
<comment type="subcellular location">
    <subcellularLocation>
        <location evidence="1">Cell inner membrane</location>
        <topology evidence="1">Multi-pass membrane protein</topology>
    </subcellularLocation>
</comment>
<feature type="transmembrane region" description="Helical" evidence="8">
    <location>
        <begin position="21"/>
        <end position="41"/>
    </location>
</feature>
<reference evidence="10 11" key="1">
    <citation type="submission" date="2018-07" db="EMBL/GenBank/DDBJ databases">
        <authorList>
            <person name="Quirk P.G."/>
            <person name="Krulwich T.A."/>
        </authorList>
    </citation>
    <scope>NUCLEOTIDE SEQUENCE [LARGE SCALE GENOMIC DNA]</scope>
    <source>
        <strain evidence="10 11">CC-BB4</strain>
    </source>
</reference>
<dbReference type="EMBL" id="CP031417">
    <property type="protein sequence ID" value="AXK79130.1"/>
    <property type="molecule type" value="Genomic_DNA"/>
</dbReference>
<dbReference type="AlphaFoldDB" id="A0A345ZQD3"/>
<feature type="transmembrane region" description="Helical" evidence="8">
    <location>
        <begin position="145"/>
        <end position="165"/>
    </location>
</feature>
<gene>
    <name evidence="10" type="ORF">DW352_00505</name>
</gene>
<keyword evidence="6 8" id="KW-1133">Transmembrane helix</keyword>
<feature type="transmembrane region" description="Helical" evidence="8">
    <location>
        <begin position="339"/>
        <end position="361"/>
    </location>
</feature>
<feature type="transmembrane region" description="Helical" evidence="8">
    <location>
        <begin position="104"/>
        <end position="125"/>
    </location>
</feature>
<evidence type="ECO:0000256" key="1">
    <source>
        <dbReference type="ARBA" id="ARBA00004429"/>
    </source>
</evidence>
<dbReference type="NCBIfam" id="NF037955">
    <property type="entry name" value="mfs"/>
    <property type="match status" value="1"/>
</dbReference>
<accession>A0A345ZQD3</accession>
<proteinExistence type="predicted"/>
<feature type="transmembrane region" description="Helical" evidence="8">
    <location>
        <begin position="212"/>
        <end position="233"/>
    </location>
</feature>
<keyword evidence="2" id="KW-0813">Transport</keyword>
<evidence type="ECO:0000256" key="2">
    <source>
        <dbReference type="ARBA" id="ARBA00022448"/>
    </source>
</evidence>
<dbReference type="SUPFAM" id="SSF103473">
    <property type="entry name" value="MFS general substrate transporter"/>
    <property type="match status" value="1"/>
</dbReference>
<evidence type="ECO:0000256" key="4">
    <source>
        <dbReference type="ARBA" id="ARBA00022519"/>
    </source>
</evidence>
<evidence type="ECO:0000256" key="8">
    <source>
        <dbReference type="SAM" id="Phobius"/>
    </source>
</evidence>
<evidence type="ECO:0000313" key="10">
    <source>
        <dbReference type="EMBL" id="AXK79130.1"/>
    </source>
</evidence>
<evidence type="ECO:0000313" key="11">
    <source>
        <dbReference type="Proteomes" id="UP000254889"/>
    </source>
</evidence>
<dbReference type="GO" id="GO:0005886">
    <property type="term" value="C:plasma membrane"/>
    <property type="evidence" value="ECO:0007669"/>
    <property type="project" value="UniProtKB-SubCell"/>
</dbReference>